<evidence type="ECO:0000256" key="4">
    <source>
        <dbReference type="ARBA" id="ARBA00022833"/>
    </source>
</evidence>
<keyword evidence="2" id="KW-0479">Metal-binding</keyword>
<dbReference type="PANTHER" id="PTHR46233:SF3">
    <property type="entry name" value="HYDROXYACYLGLUTATHIONE HYDROLASE GLOC"/>
    <property type="match status" value="1"/>
</dbReference>
<evidence type="ECO:0000259" key="5">
    <source>
        <dbReference type="SMART" id="SM00849"/>
    </source>
</evidence>
<reference evidence="6 8" key="1">
    <citation type="submission" date="2016-02" db="EMBL/GenBank/DDBJ databases">
        <title>Draft genome sequence for Clostridium paradoxum JW-YL-7.</title>
        <authorList>
            <person name="Utturkar S.M."/>
            <person name="Lancaster A."/>
            <person name="Poole F.L."/>
            <person name="Adams M.W."/>
            <person name="Brown S.D."/>
        </authorList>
    </citation>
    <scope>NUCLEOTIDE SEQUENCE [LARGE SCALE GENOMIC DNA]</scope>
    <source>
        <strain evidence="6 8">JW-YL-7</strain>
    </source>
</reference>
<evidence type="ECO:0000256" key="2">
    <source>
        <dbReference type="ARBA" id="ARBA00022723"/>
    </source>
</evidence>
<dbReference type="GO" id="GO:0016787">
    <property type="term" value="F:hydrolase activity"/>
    <property type="evidence" value="ECO:0007669"/>
    <property type="project" value="UniProtKB-KW"/>
</dbReference>
<feature type="domain" description="Metallo-beta-lactamase" evidence="5">
    <location>
        <begin position="12"/>
        <end position="188"/>
    </location>
</feature>
<dbReference type="InterPro" id="IPR036866">
    <property type="entry name" value="RibonucZ/Hydroxyglut_hydro"/>
</dbReference>
<keyword evidence="4" id="KW-0862">Zinc</keyword>
<name>A0A150FP53_CLOPD</name>
<proteinExistence type="predicted"/>
<dbReference type="SMART" id="SM00849">
    <property type="entry name" value="Lactamase_B"/>
    <property type="match status" value="1"/>
</dbReference>
<dbReference type="PANTHER" id="PTHR46233">
    <property type="entry name" value="HYDROXYACYLGLUTATHIONE HYDROLASE GLOC"/>
    <property type="match status" value="1"/>
</dbReference>
<dbReference type="OrthoDB" id="9802248at2"/>
<evidence type="ECO:0000256" key="3">
    <source>
        <dbReference type="ARBA" id="ARBA00022801"/>
    </source>
</evidence>
<evidence type="ECO:0000313" key="6">
    <source>
        <dbReference type="EMBL" id="KXZ39434.1"/>
    </source>
</evidence>
<dbReference type="PATRIC" id="fig|1121328.3.peg.508"/>
<dbReference type="InterPro" id="IPR001279">
    <property type="entry name" value="Metallo-B-lactamas"/>
</dbReference>
<evidence type="ECO:0000313" key="9">
    <source>
        <dbReference type="Proteomes" id="UP000323392"/>
    </source>
</evidence>
<dbReference type="InterPro" id="IPR051453">
    <property type="entry name" value="MBL_Glyoxalase_II"/>
</dbReference>
<dbReference type="Pfam" id="PF00753">
    <property type="entry name" value="Lactamase_B"/>
    <property type="match status" value="1"/>
</dbReference>
<evidence type="ECO:0000313" key="8">
    <source>
        <dbReference type="Proteomes" id="UP000092605"/>
    </source>
</evidence>
<dbReference type="EMBL" id="FRBG01000002">
    <property type="protein sequence ID" value="SHK51823.1"/>
    <property type="molecule type" value="Genomic_DNA"/>
</dbReference>
<organism evidence="6 8">
    <name type="scientific">Alkalithermobacter thermoalcaliphilus JW-YL-7 = DSM 7308</name>
    <dbReference type="NCBI Taxonomy" id="1121328"/>
    <lineage>
        <taxon>Bacteria</taxon>
        <taxon>Bacillati</taxon>
        <taxon>Bacillota</taxon>
        <taxon>Clostridia</taxon>
        <taxon>Peptostreptococcales</taxon>
        <taxon>Tepidibacteraceae</taxon>
        <taxon>Alkalithermobacter</taxon>
    </lineage>
</organism>
<comment type="caution">
    <text evidence="6">The sequence shown here is derived from an EMBL/GenBank/DDBJ whole genome shotgun (WGS) entry which is preliminary data.</text>
</comment>
<gene>
    <name evidence="6" type="ORF">JWYL7_0509</name>
    <name evidence="7" type="ORF">SAMN05661008_00380</name>
</gene>
<evidence type="ECO:0000313" key="7">
    <source>
        <dbReference type="EMBL" id="SHK51823.1"/>
    </source>
</evidence>
<evidence type="ECO:0000256" key="1">
    <source>
        <dbReference type="ARBA" id="ARBA00001947"/>
    </source>
</evidence>
<dbReference type="EMBL" id="LSFY01000001">
    <property type="protein sequence ID" value="KXZ39434.1"/>
    <property type="molecule type" value="Genomic_DNA"/>
</dbReference>
<reference evidence="7 9" key="2">
    <citation type="submission" date="2016-11" db="EMBL/GenBank/DDBJ databases">
        <authorList>
            <person name="Varghese N."/>
            <person name="Submissions S."/>
        </authorList>
    </citation>
    <scope>NUCLEOTIDE SEQUENCE [LARGE SCALE GENOMIC DNA]</scope>
    <source>
        <strain evidence="7 9">DSM 7308</strain>
    </source>
</reference>
<dbReference type="SUPFAM" id="SSF56281">
    <property type="entry name" value="Metallo-hydrolase/oxidoreductase"/>
    <property type="match status" value="1"/>
</dbReference>
<sequence length="207" mass="22973">MKIKNIVCGIYGVNCYIIADEETKKCAVIDPGGNHEEIINYIDENGFDLEFIILTHGHADHIGAVGELKDIKDCKVVACKDEKYILNNKDFNLTSVIGSKELEIEADEYVKDQDNLCLGRLSLQIIHTPGHTPGSICIKVENILFSGDTLFSGSIGRTDLEGGSYEKIIHSLEKLIQLDDEVVVMPGHGPSTTIGREKRTNRFIIDR</sequence>
<keyword evidence="9" id="KW-1185">Reference proteome</keyword>
<dbReference type="Gene3D" id="3.60.15.10">
    <property type="entry name" value="Ribonuclease Z/Hydroxyacylglutathione hydrolase-like"/>
    <property type="match status" value="1"/>
</dbReference>
<keyword evidence="3" id="KW-0378">Hydrolase</keyword>
<dbReference type="Proteomes" id="UP000323392">
    <property type="component" value="Unassembled WGS sequence"/>
</dbReference>
<dbReference type="CDD" id="cd06262">
    <property type="entry name" value="metallo-hydrolase-like_MBL-fold"/>
    <property type="match status" value="1"/>
</dbReference>
<dbReference type="STRING" id="1121328.JWYL7_0509"/>
<accession>A0A150FP53</accession>
<dbReference type="RefSeq" id="WP_066068618.1">
    <property type="nucleotide sequence ID" value="NZ_FRBG01000002.1"/>
</dbReference>
<comment type="cofactor">
    <cofactor evidence="1">
        <name>Zn(2+)</name>
        <dbReference type="ChEBI" id="CHEBI:29105"/>
    </cofactor>
</comment>
<protein>
    <submittedName>
        <fullName evidence="6">Beta-lactamase domain protein</fullName>
    </submittedName>
    <submittedName>
        <fullName evidence="7">Glyoxylase, beta-lactamase superfamily II</fullName>
    </submittedName>
</protein>
<dbReference type="AlphaFoldDB" id="A0A150FP53"/>
<dbReference type="Proteomes" id="UP000092605">
    <property type="component" value="Unassembled WGS sequence"/>
</dbReference>
<dbReference type="GO" id="GO:0046872">
    <property type="term" value="F:metal ion binding"/>
    <property type="evidence" value="ECO:0007669"/>
    <property type="project" value="UniProtKB-KW"/>
</dbReference>